<dbReference type="InterPro" id="IPR006694">
    <property type="entry name" value="Fatty_acid_hydroxylase"/>
</dbReference>
<keyword evidence="2 7" id="KW-0812">Transmembrane</keyword>
<evidence type="ECO:0000256" key="2">
    <source>
        <dbReference type="ARBA" id="ARBA00022692"/>
    </source>
</evidence>
<feature type="transmembrane region" description="Helical" evidence="7">
    <location>
        <begin position="51"/>
        <end position="71"/>
    </location>
</feature>
<organism evidence="9 10">
    <name type="scientific">Lacibacter sediminis</name>
    <dbReference type="NCBI Taxonomy" id="2760713"/>
    <lineage>
        <taxon>Bacteria</taxon>
        <taxon>Pseudomonadati</taxon>
        <taxon>Bacteroidota</taxon>
        <taxon>Chitinophagia</taxon>
        <taxon>Chitinophagales</taxon>
        <taxon>Chitinophagaceae</taxon>
        <taxon>Lacibacter</taxon>
    </lineage>
</organism>
<evidence type="ECO:0000256" key="6">
    <source>
        <dbReference type="ARBA" id="ARBA00023136"/>
    </source>
</evidence>
<dbReference type="PANTHER" id="PTHR21624:SF1">
    <property type="entry name" value="ALKYLGLYCEROL MONOOXYGENASE"/>
    <property type="match status" value="1"/>
</dbReference>
<dbReference type="AlphaFoldDB" id="A0A7G5XET6"/>
<comment type="subcellular location">
    <subcellularLocation>
        <location evidence="1">Endomembrane system</location>
        <topology evidence="1">Multi-pass membrane protein</topology>
    </subcellularLocation>
</comment>
<sequence>MKFSSKTAIPWKEIIANLQSGHILLWVIRGLSLFAYDYALQNYSFGIINQLPVAVQWIIGFIAWDFCFYWSHRFHHSVKFLWAVHGVHHEGEHFNLSLGIRNSWYSSITSYPFYAVMAFAGIPLDIFITVSGIHFFIQFYNHNHFVKKSGWLEYILITPSHHRVHHGKNDLYVDKNFGGTFVVWDKLFRTFQAEKRDIPVIFGVNDAINSSNPVITNNHRFFTGGRLLKKMKQSVSSTTSLPISISASASFLLFIFLLFFIWQETSFEGYQKPMLFLLIFLGTIANGVILEGRKWGVLLWCIISLPLNFIVILFFKQPFWLYLIISVLLAAHGLFSIYSYSRQIKKAAGSSELKQLI</sequence>
<feature type="transmembrane region" description="Helical" evidence="7">
    <location>
        <begin position="274"/>
        <end position="290"/>
    </location>
</feature>
<keyword evidence="5" id="KW-0443">Lipid metabolism</keyword>
<keyword evidence="3 7" id="KW-1133">Transmembrane helix</keyword>
<dbReference type="GO" id="GO:0050479">
    <property type="term" value="F:glyceryl-ether monooxygenase activity"/>
    <property type="evidence" value="ECO:0007669"/>
    <property type="project" value="TreeGrafter"/>
</dbReference>
<gene>
    <name evidence="9" type="ORF">H4075_18225</name>
</gene>
<feature type="transmembrane region" description="Helical" evidence="7">
    <location>
        <begin position="297"/>
        <end position="315"/>
    </location>
</feature>
<dbReference type="Pfam" id="PF04116">
    <property type="entry name" value="FA_hydroxylase"/>
    <property type="match status" value="1"/>
</dbReference>
<evidence type="ECO:0000256" key="1">
    <source>
        <dbReference type="ARBA" id="ARBA00004127"/>
    </source>
</evidence>
<protein>
    <submittedName>
        <fullName evidence="9">Sterol desaturase family protein</fullName>
    </submittedName>
</protein>
<evidence type="ECO:0000313" key="10">
    <source>
        <dbReference type="Proteomes" id="UP000515344"/>
    </source>
</evidence>
<reference evidence="10" key="1">
    <citation type="submission" date="2020-08" db="EMBL/GenBank/DDBJ databases">
        <title>Lacibacter sp. S13-6-6 genome sequencing.</title>
        <authorList>
            <person name="Jin L."/>
        </authorList>
    </citation>
    <scope>NUCLEOTIDE SEQUENCE [LARGE SCALE GENOMIC DNA]</scope>
    <source>
        <strain evidence="10">S13-6-6</strain>
    </source>
</reference>
<evidence type="ECO:0000256" key="5">
    <source>
        <dbReference type="ARBA" id="ARBA00023098"/>
    </source>
</evidence>
<dbReference type="EMBL" id="CP060007">
    <property type="protein sequence ID" value="QNA43989.1"/>
    <property type="molecule type" value="Genomic_DNA"/>
</dbReference>
<evidence type="ECO:0000256" key="3">
    <source>
        <dbReference type="ARBA" id="ARBA00022989"/>
    </source>
</evidence>
<feature type="transmembrane region" description="Helical" evidence="7">
    <location>
        <begin position="239"/>
        <end position="262"/>
    </location>
</feature>
<dbReference type="InterPro" id="IPR051689">
    <property type="entry name" value="Sterol_desaturase/TMEM195"/>
</dbReference>
<dbReference type="Proteomes" id="UP000515344">
    <property type="component" value="Chromosome"/>
</dbReference>
<dbReference type="KEGG" id="lacs:H4075_18225"/>
<keyword evidence="10" id="KW-1185">Reference proteome</keyword>
<accession>A0A7G5XET6</accession>
<dbReference type="GO" id="GO:0005506">
    <property type="term" value="F:iron ion binding"/>
    <property type="evidence" value="ECO:0007669"/>
    <property type="project" value="InterPro"/>
</dbReference>
<evidence type="ECO:0000313" key="9">
    <source>
        <dbReference type="EMBL" id="QNA43989.1"/>
    </source>
</evidence>
<dbReference type="RefSeq" id="WP_182802251.1">
    <property type="nucleotide sequence ID" value="NZ_CP060007.1"/>
</dbReference>
<keyword evidence="4" id="KW-0560">Oxidoreductase</keyword>
<feature type="transmembrane region" description="Helical" evidence="7">
    <location>
        <begin position="111"/>
        <end position="137"/>
    </location>
</feature>
<dbReference type="GO" id="GO:0008610">
    <property type="term" value="P:lipid biosynthetic process"/>
    <property type="evidence" value="ECO:0007669"/>
    <property type="project" value="InterPro"/>
</dbReference>
<evidence type="ECO:0000259" key="8">
    <source>
        <dbReference type="Pfam" id="PF04116"/>
    </source>
</evidence>
<feature type="transmembrane region" description="Helical" evidence="7">
    <location>
        <begin position="321"/>
        <end position="340"/>
    </location>
</feature>
<evidence type="ECO:0000256" key="7">
    <source>
        <dbReference type="SAM" id="Phobius"/>
    </source>
</evidence>
<proteinExistence type="predicted"/>
<name>A0A7G5XET6_9BACT</name>
<dbReference type="PANTHER" id="PTHR21624">
    <property type="entry name" value="STEROL DESATURASE-RELATED PROTEIN"/>
    <property type="match status" value="1"/>
</dbReference>
<evidence type="ECO:0000256" key="4">
    <source>
        <dbReference type="ARBA" id="ARBA00023002"/>
    </source>
</evidence>
<dbReference type="GO" id="GO:0012505">
    <property type="term" value="C:endomembrane system"/>
    <property type="evidence" value="ECO:0007669"/>
    <property type="project" value="UniProtKB-SubCell"/>
</dbReference>
<dbReference type="GO" id="GO:0006643">
    <property type="term" value="P:membrane lipid metabolic process"/>
    <property type="evidence" value="ECO:0007669"/>
    <property type="project" value="TreeGrafter"/>
</dbReference>
<dbReference type="GO" id="GO:0016020">
    <property type="term" value="C:membrane"/>
    <property type="evidence" value="ECO:0007669"/>
    <property type="project" value="GOC"/>
</dbReference>
<keyword evidence="6 7" id="KW-0472">Membrane</keyword>
<feature type="domain" description="Fatty acid hydroxylase" evidence="8">
    <location>
        <begin position="57"/>
        <end position="190"/>
    </location>
</feature>